<feature type="compositionally biased region" description="Pro residues" evidence="1">
    <location>
        <begin position="54"/>
        <end position="65"/>
    </location>
</feature>
<evidence type="ECO:0000313" key="3">
    <source>
        <dbReference type="EMBL" id="MFD2863625.1"/>
    </source>
</evidence>
<evidence type="ECO:0000256" key="1">
    <source>
        <dbReference type="SAM" id="MobiDB-lite"/>
    </source>
</evidence>
<evidence type="ECO:0000313" key="4">
    <source>
        <dbReference type="Proteomes" id="UP001597601"/>
    </source>
</evidence>
<dbReference type="InterPro" id="IPR045398">
    <property type="entry name" value="DUF6515"/>
</dbReference>
<proteinExistence type="predicted"/>
<dbReference type="Proteomes" id="UP001597601">
    <property type="component" value="Unassembled WGS sequence"/>
</dbReference>
<evidence type="ECO:0000256" key="2">
    <source>
        <dbReference type="SAM" id="SignalP"/>
    </source>
</evidence>
<feature type="compositionally biased region" description="Gly residues" evidence="1">
    <location>
        <begin position="34"/>
        <end position="48"/>
    </location>
</feature>
<dbReference type="Pfam" id="PF20125">
    <property type="entry name" value="DUF6515"/>
    <property type="match status" value="1"/>
</dbReference>
<protein>
    <submittedName>
        <fullName evidence="3">DUF6515 family protein</fullName>
    </submittedName>
</protein>
<accession>A0ABW5XMS4</accession>
<keyword evidence="2" id="KW-0732">Signal</keyword>
<comment type="caution">
    <text evidence="3">The sequence shown here is derived from an EMBL/GenBank/DDBJ whole genome shotgun (WGS) entry which is preliminary data.</text>
</comment>
<feature type="compositionally biased region" description="Low complexity" evidence="1">
    <location>
        <begin position="171"/>
        <end position="180"/>
    </location>
</feature>
<feature type="region of interest" description="Disordered" evidence="1">
    <location>
        <begin position="26"/>
        <end position="188"/>
    </location>
</feature>
<dbReference type="EMBL" id="JBHUON010000002">
    <property type="protein sequence ID" value="MFD2863625.1"/>
    <property type="molecule type" value="Genomic_DNA"/>
</dbReference>
<sequence>MKKTYKALTQVALGSLLCLGLAPSAGAQQRGGQYSTGGGNSGGSGGGTVQPQRSSPPPAAAPAPQPQVQRAPAPSYSPPAQVQQSAPAPQTQRGAPQSYSSPAQQPSVQRGNPQGNNSSQQQNNNFNGQLRPNATGNAATTQRGGQYRSPLTFKPNNPGNTARLYPNGSQRGNNANNGFNFRRDNNTSYRSYPGLRYGRNYVSPRPRGFFYNNRGYYNTYYTPQLGFSINTLPYGYYPFYYGSDQYYYNDGLYYTQQDDSYTVVEPPIGASITKLPSKAQSIMINGMQYYEHNGVYYQPVKRDDGKTVYQIVGRDGELNTGEDTGIAPEDLPQVGDMVDHLPEGFKILRLNGQRFYVSQEGYYFQDARDTNGDPVFKIVGTPYDTIEN</sequence>
<keyword evidence="4" id="KW-1185">Reference proteome</keyword>
<feature type="compositionally biased region" description="Polar residues" evidence="1">
    <location>
        <begin position="130"/>
        <end position="144"/>
    </location>
</feature>
<name>A0ABW5XMS4_9SPHI</name>
<feature type="chain" id="PRO_5046048025" evidence="2">
    <location>
        <begin position="28"/>
        <end position="388"/>
    </location>
</feature>
<gene>
    <name evidence="3" type="ORF">ACFSYC_02895</name>
</gene>
<dbReference type="RefSeq" id="WP_377123332.1">
    <property type="nucleotide sequence ID" value="NZ_JBHUON010000002.1"/>
</dbReference>
<feature type="signal peptide" evidence="2">
    <location>
        <begin position="1"/>
        <end position="27"/>
    </location>
</feature>
<feature type="compositionally biased region" description="Low complexity" evidence="1">
    <location>
        <begin position="66"/>
        <end position="129"/>
    </location>
</feature>
<reference evidence="4" key="1">
    <citation type="journal article" date="2019" name="Int. J. Syst. Evol. Microbiol.">
        <title>The Global Catalogue of Microorganisms (GCM) 10K type strain sequencing project: providing services to taxonomists for standard genome sequencing and annotation.</title>
        <authorList>
            <consortium name="The Broad Institute Genomics Platform"/>
            <consortium name="The Broad Institute Genome Sequencing Center for Infectious Disease"/>
            <person name="Wu L."/>
            <person name="Ma J."/>
        </authorList>
    </citation>
    <scope>NUCLEOTIDE SEQUENCE [LARGE SCALE GENOMIC DNA]</scope>
    <source>
        <strain evidence="4">KCTC 52232</strain>
    </source>
</reference>
<organism evidence="3 4">
    <name type="scientific">Mucilaginibacter antarcticus</name>
    <dbReference type="NCBI Taxonomy" id="1855725"/>
    <lineage>
        <taxon>Bacteria</taxon>
        <taxon>Pseudomonadati</taxon>
        <taxon>Bacteroidota</taxon>
        <taxon>Sphingobacteriia</taxon>
        <taxon>Sphingobacteriales</taxon>
        <taxon>Sphingobacteriaceae</taxon>
        <taxon>Mucilaginibacter</taxon>
    </lineage>
</organism>